<dbReference type="InterPro" id="IPR038287">
    <property type="entry name" value="Cse2_sf"/>
</dbReference>
<dbReference type="AlphaFoldDB" id="A0A844HW40"/>
<reference evidence="1 2" key="1">
    <citation type="submission" date="2019-11" db="EMBL/GenBank/DDBJ databases">
        <authorList>
            <person name="Dong K."/>
        </authorList>
    </citation>
    <scope>NUCLEOTIDE SEQUENCE [LARGE SCALE GENOMIC DNA]</scope>
    <source>
        <strain evidence="1 2">NBRC 112902</strain>
    </source>
</reference>
<accession>A0A844HW40</accession>
<keyword evidence="2" id="KW-1185">Reference proteome</keyword>
<gene>
    <name evidence="1" type="ORF">GL300_25555</name>
</gene>
<evidence type="ECO:0008006" key="3">
    <source>
        <dbReference type="Google" id="ProtNLM"/>
    </source>
</evidence>
<organism evidence="1 2">
    <name type="scientific">Paracoccus litorisediminis</name>
    <dbReference type="NCBI Taxonomy" id="2006130"/>
    <lineage>
        <taxon>Bacteria</taxon>
        <taxon>Pseudomonadati</taxon>
        <taxon>Pseudomonadota</taxon>
        <taxon>Alphaproteobacteria</taxon>
        <taxon>Rhodobacterales</taxon>
        <taxon>Paracoccaceae</taxon>
        <taxon>Paracoccus</taxon>
    </lineage>
</organism>
<comment type="caution">
    <text evidence="1">The sequence shown here is derived from an EMBL/GenBank/DDBJ whole genome shotgun (WGS) entry which is preliminary data.</text>
</comment>
<dbReference type="Gene3D" id="1.10.520.40">
    <property type="entry name" value="CRISPR-associated protein Cse2"/>
    <property type="match status" value="1"/>
</dbReference>
<proteinExistence type="predicted"/>
<dbReference type="Proteomes" id="UP000449846">
    <property type="component" value="Unassembled WGS sequence"/>
</dbReference>
<dbReference type="NCBIfam" id="TIGR02548">
    <property type="entry name" value="casB_cse2"/>
    <property type="match status" value="1"/>
</dbReference>
<sequence length="170" mass="18953">MTRRMPMADPENKTARRALSIAAALAATTPGEKAEARRMDAAGSPLFWRQAARLELPQSQEAMWLRFTRMVALMTPAGRDISIHDDGRPLGAALADAKLSEQRFARLLAARGATRDDALERAIRMLARTGKGLDVTDLANAILWPDETSRLARTYYRQFAKQMPEELEND</sequence>
<evidence type="ECO:0000313" key="2">
    <source>
        <dbReference type="Proteomes" id="UP000449846"/>
    </source>
</evidence>
<name>A0A844HW40_9RHOB</name>
<dbReference type="OrthoDB" id="7858625at2"/>
<protein>
    <recommendedName>
        <fullName evidence="3">Type I-E CRISPR-associated protein Cse2/CasB</fullName>
    </recommendedName>
</protein>
<dbReference type="Pfam" id="PF09485">
    <property type="entry name" value="CRISPR_Cse2"/>
    <property type="match status" value="1"/>
</dbReference>
<evidence type="ECO:0000313" key="1">
    <source>
        <dbReference type="EMBL" id="MTH62545.1"/>
    </source>
</evidence>
<dbReference type="InterPro" id="IPR013382">
    <property type="entry name" value="CRISPR-assoc_prot_Cse2"/>
</dbReference>
<dbReference type="EMBL" id="WMIG01000042">
    <property type="protein sequence ID" value="MTH62545.1"/>
    <property type="molecule type" value="Genomic_DNA"/>
</dbReference>